<keyword evidence="2" id="KW-1185">Reference proteome</keyword>
<name>A0ABT6BKZ4_9BACT</name>
<sequence>MMSEHPQSLLATAYNSEFELSHDSYNALSLASNGKIYYILSSDSVESAGQMYEFDPKTNQIKHLADLNDICGESNQKHIPQGKSHVSFYEYQQKLYFSTHIGYYQVIDGMDRLPIEAPSGYTLYPGGHLLSYDLQTGIFEDLGILPNGEGCVSMVMDTVRGNLFGISWPTGKIFYFQLESRQLHLFPSVSGNGEAGIPGEDFRSLCRSLLVNPQTGIAYFSTSEGYIYQIDPNSLKVERIEDLHLRLDYFGKYEPKYPGNMAYNWRQIIWYEPEQVAYGVHGNSGYLFKFDPTHRSIELLDRITSLPSKKSGMFDQFSYGYLGFQLGPDGETLYYLTGGPIFIDGKRLEGEKEIAKGAAKGLENLHLITFHIPSQFYQDHGPIFYSDGNWLQYVNSIAIDFEGQVYALARVNRNNQVRCDLIQINSPFQKSK</sequence>
<gene>
    <name evidence="1" type="ORF">PQG43_09200</name>
</gene>
<evidence type="ECO:0008006" key="3">
    <source>
        <dbReference type="Google" id="ProtNLM"/>
    </source>
</evidence>
<evidence type="ECO:0000313" key="1">
    <source>
        <dbReference type="EMBL" id="MDF5691039.1"/>
    </source>
</evidence>
<organism evidence="1 2">
    <name type="scientific">Aquirufa aurantiipilula</name>
    <dbReference type="NCBI Taxonomy" id="2696561"/>
    <lineage>
        <taxon>Bacteria</taxon>
        <taxon>Pseudomonadati</taxon>
        <taxon>Bacteroidota</taxon>
        <taxon>Cytophagia</taxon>
        <taxon>Cytophagales</taxon>
        <taxon>Flectobacillaceae</taxon>
        <taxon>Aquirufa</taxon>
    </lineage>
</organism>
<dbReference type="InterPro" id="IPR011044">
    <property type="entry name" value="Quino_amine_DH_bsu"/>
</dbReference>
<evidence type="ECO:0000313" key="2">
    <source>
        <dbReference type="Proteomes" id="UP001321344"/>
    </source>
</evidence>
<reference evidence="1 2" key="1">
    <citation type="submission" date="2023-03" db="EMBL/GenBank/DDBJ databases">
        <title>Genome sequencing of Aquirufa.</title>
        <authorList>
            <person name="Pitt A."/>
            <person name="Hahn M.W."/>
        </authorList>
    </citation>
    <scope>NUCLEOTIDE SEQUENCE [LARGE SCALE GENOMIC DNA]</scope>
    <source>
        <strain evidence="1 2">WAEICH-18A</strain>
    </source>
</reference>
<comment type="caution">
    <text evidence="1">The sequence shown here is derived from an EMBL/GenBank/DDBJ whole genome shotgun (WGS) entry which is preliminary data.</text>
</comment>
<dbReference type="Proteomes" id="UP001321344">
    <property type="component" value="Unassembled WGS sequence"/>
</dbReference>
<proteinExistence type="predicted"/>
<dbReference type="EMBL" id="JARJOW010000006">
    <property type="protein sequence ID" value="MDF5691039.1"/>
    <property type="molecule type" value="Genomic_DNA"/>
</dbReference>
<dbReference type="SUPFAM" id="SSF50969">
    <property type="entry name" value="YVTN repeat-like/Quinoprotein amine dehydrogenase"/>
    <property type="match status" value="1"/>
</dbReference>
<protein>
    <recommendedName>
        <fullName evidence="3">6-bladed beta-propeller</fullName>
    </recommendedName>
</protein>
<accession>A0ABT6BKZ4</accession>